<dbReference type="AlphaFoldDB" id="A0A6P7H1Z0"/>
<dbReference type="GO" id="GO:0030983">
    <property type="term" value="F:mismatched DNA binding"/>
    <property type="evidence" value="ECO:0007669"/>
    <property type="project" value="InterPro"/>
</dbReference>
<reference evidence="7" key="1">
    <citation type="submission" date="2025-08" db="UniProtKB">
        <authorList>
            <consortium name="RefSeq"/>
        </authorList>
    </citation>
    <scope>IDENTIFICATION</scope>
    <source>
        <tissue evidence="7">Whole insect</tissue>
    </source>
</reference>
<evidence type="ECO:0000256" key="3">
    <source>
        <dbReference type="ARBA" id="ARBA00022840"/>
    </source>
</evidence>
<dbReference type="RefSeq" id="XP_028150090.1">
    <property type="nucleotide sequence ID" value="XM_028294289.1"/>
</dbReference>
<dbReference type="InParanoid" id="A0A6P7H1Z0"/>
<comment type="similarity">
    <text evidence="1">Belongs to the DNA mismatch repair MutS family.</text>
</comment>
<evidence type="ECO:0000256" key="4">
    <source>
        <dbReference type="ARBA" id="ARBA00023125"/>
    </source>
</evidence>
<dbReference type="GO" id="GO:0005524">
    <property type="term" value="F:ATP binding"/>
    <property type="evidence" value="ECO:0007669"/>
    <property type="project" value="UniProtKB-KW"/>
</dbReference>
<proteinExistence type="inferred from homology"/>
<evidence type="ECO:0000256" key="2">
    <source>
        <dbReference type="ARBA" id="ARBA00022741"/>
    </source>
</evidence>
<dbReference type="GO" id="GO:0006298">
    <property type="term" value="P:mismatch repair"/>
    <property type="evidence" value="ECO:0007669"/>
    <property type="project" value="InterPro"/>
</dbReference>
<evidence type="ECO:0000256" key="5">
    <source>
        <dbReference type="SAM" id="Coils"/>
    </source>
</evidence>
<dbReference type="PANTHER" id="PTHR11361">
    <property type="entry name" value="DNA MISMATCH REPAIR PROTEIN MUTS FAMILY MEMBER"/>
    <property type="match status" value="1"/>
</dbReference>
<evidence type="ECO:0000256" key="1">
    <source>
        <dbReference type="ARBA" id="ARBA00006271"/>
    </source>
</evidence>
<feature type="domain" description="DNA mismatch repair proteins mutS family" evidence="6">
    <location>
        <begin position="331"/>
        <end position="347"/>
    </location>
</feature>
<dbReference type="GO" id="GO:0140664">
    <property type="term" value="F:ATP-dependent DNA damage sensor activity"/>
    <property type="evidence" value="ECO:0007669"/>
    <property type="project" value="InterPro"/>
</dbReference>
<name>A0A6P7H1Z0_DIAVI</name>
<dbReference type="Gene3D" id="3.40.50.300">
    <property type="entry name" value="P-loop containing nucleotide triphosphate hydrolases"/>
    <property type="match status" value="1"/>
</dbReference>
<keyword evidence="5" id="KW-0175">Coiled coil</keyword>
<gene>
    <name evidence="7" type="primary">LOC114343456</name>
</gene>
<evidence type="ECO:0000313" key="7">
    <source>
        <dbReference type="RefSeq" id="XP_028150090.1"/>
    </source>
</evidence>
<dbReference type="GO" id="GO:0005634">
    <property type="term" value="C:nucleus"/>
    <property type="evidence" value="ECO:0007669"/>
    <property type="project" value="TreeGrafter"/>
</dbReference>
<keyword evidence="2" id="KW-0547">Nucleotide-binding</keyword>
<accession>A0A6P7H1Z0</accession>
<dbReference type="PANTHER" id="PTHR11361:SF20">
    <property type="entry name" value="MUTS PROTEIN HOMOLOG 5"/>
    <property type="match status" value="1"/>
</dbReference>
<sequence>MSQIADEIFKKIEMKFENRLKSVENEVLTLKQELKKVKSENTQLKMAVDNSEQFSRNQNIRIFGLEVSENENLKEKVCTLFKSKLKLSTFSDKDIKNSFRVAAKNPTNDKPPAVLVQLVDVNKHSEILKCRKLLKHTNIVIKEDLTKYRVQLLNSAVQKFSSKSAFCLNGNIYVKSGGSIIRVQNEKDILDIPVDASLIAIAITASCKMYIRPFLNTNNYFQLDECRHPLLEHMLDQFQPNDFYSGANNSHIKIITGPNGSGKSVYLKQICLVVYLAHVGSYVPCSRADINLLDTIHSRVLAMESAVVRLSSFMIDVTQMNNTLTDPAASSLVLIDEFGKGTSETEGICLLQGALEHFLDRGDACPHVLVSTHFQQIHKRLPDSPLVQYQKMEHTKESGVLYFLYKISEGISNSYAFDVAEEIGIDKKTIDRAKEIFDCLSNSKPLAPLPQLLARNKFDMTTLQILDIPEPDEGSEITNINLHELLR</sequence>
<protein>
    <submittedName>
        <fullName evidence="7">MutS protein homolog 5-like isoform X1</fullName>
    </submittedName>
</protein>
<dbReference type="SUPFAM" id="SSF52540">
    <property type="entry name" value="P-loop containing nucleoside triphosphate hydrolases"/>
    <property type="match status" value="1"/>
</dbReference>
<dbReference type="InterPro" id="IPR027417">
    <property type="entry name" value="P-loop_NTPase"/>
</dbReference>
<dbReference type="SMART" id="SM00534">
    <property type="entry name" value="MUTSac"/>
    <property type="match status" value="1"/>
</dbReference>
<dbReference type="InterPro" id="IPR000432">
    <property type="entry name" value="DNA_mismatch_repair_MutS_C"/>
</dbReference>
<keyword evidence="3" id="KW-0067">ATP-binding</keyword>
<dbReference type="PROSITE" id="PS00486">
    <property type="entry name" value="DNA_MISMATCH_REPAIR_2"/>
    <property type="match status" value="1"/>
</dbReference>
<dbReference type="Pfam" id="PF00488">
    <property type="entry name" value="MutS_V"/>
    <property type="match status" value="1"/>
</dbReference>
<dbReference type="InterPro" id="IPR045076">
    <property type="entry name" value="MutS"/>
</dbReference>
<dbReference type="Gene3D" id="3.30.70.1820">
    <property type="entry name" value="L1 transposable element, RRM domain"/>
    <property type="match status" value="1"/>
</dbReference>
<feature type="coiled-coil region" evidence="5">
    <location>
        <begin position="13"/>
        <end position="47"/>
    </location>
</feature>
<organism evidence="7">
    <name type="scientific">Diabrotica virgifera virgifera</name>
    <name type="common">western corn rootworm</name>
    <dbReference type="NCBI Taxonomy" id="50390"/>
    <lineage>
        <taxon>Eukaryota</taxon>
        <taxon>Metazoa</taxon>
        <taxon>Ecdysozoa</taxon>
        <taxon>Arthropoda</taxon>
        <taxon>Hexapoda</taxon>
        <taxon>Insecta</taxon>
        <taxon>Pterygota</taxon>
        <taxon>Neoptera</taxon>
        <taxon>Endopterygota</taxon>
        <taxon>Coleoptera</taxon>
        <taxon>Polyphaga</taxon>
        <taxon>Cucujiformia</taxon>
        <taxon>Chrysomeloidea</taxon>
        <taxon>Chrysomelidae</taxon>
        <taxon>Galerucinae</taxon>
        <taxon>Diabroticina</taxon>
        <taxon>Diabroticites</taxon>
        <taxon>Diabrotica</taxon>
    </lineage>
</organism>
<keyword evidence="4" id="KW-0238">DNA-binding</keyword>
<dbReference type="GO" id="GO:0051026">
    <property type="term" value="P:chiasma assembly"/>
    <property type="evidence" value="ECO:0007669"/>
    <property type="project" value="TreeGrafter"/>
</dbReference>
<evidence type="ECO:0000259" key="6">
    <source>
        <dbReference type="PROSITE" id="PS00486"/>
    </source>
</evidence>